<keyword evidence="8" id="KW-1185">Reference proteome</keyword>
<dbReference type="OrthoDB" id="159449at2759"/>
<dbReference type="AlphaFoldDB" id="A0A507FJM3"/>
<evidence type="ECO:0000313" key="8">
    <source>
        <dbReference type="Proteomes" id="UP000320333"/>
    </source>
</evidence>
<comment type="function">
    <text evidence="5">Non-catalytic component of the TSC-TBC complex, a multiprotein complex that acts as a negative regulator of the canonical mTORC1 complex, an evolutionarily conserved central nutrient sensor that stimulates anabolic reactions and macromolecule biosynthesis to promote cellular biomass generation and growth. The TSC-TBC complex acts as a GTPase-activating protein (GAP) for the small GTPase RHEB, a direct activator of the protein kinase activity of mTORC1. In absence of nutrients, the TSC-TBC complex inhibits mTORC1, thereby preventing phosphorylation of ribosomal protein S6 kinase (RPS6KB1 and RPS6KB2) and EIF4EBP1 (4E-BP1) by the mTORC1 signaling. The TSC-TBC complex is inactivated in response to nutrients, relieving inhibition of mTORC1.</text>
</comment>
<reference evidence="7 8" key="1">
    <citation type="journal article" date="2019" name="Sci. Rep.">
        <title>Comparative genomics of chytrid fungi reveal insights into the obligate biotrophic and pathogenic lifestyle of Synchytrium endobioticum.</title>
        <authorList>
            <person name="van de Vossenberg B.T.L.H."/>
            <person name="Warris S."/>
            <person name="Nguyen H.D.T."/>
            <person name="van Gent-Pelzer M.P.E."/>
            <person name="Joly D.L."/>
            <person name="van de Geest H.C."/>
            <person name="Bonants P.J.M."/>
            <person name="Smith D.S."/>
            <person name="Levesque C.A."/>
            <person name="van der Lee T.A.J."/>
        </authorList>
    </citation>
    <scope>NUCLEOTIDE SEQUENCE [LARGE SCALE GENOMIC DNA]</scope>
    <source>
        <strain evidence="7 8">CBS 675.73</strain>
    </source>
</reference>
<evidence type="ECO:0000256" key="1">
    <source>
        <dbReference type="ARBA" id="ARBA00004514"/>
    </source>
</evidence>
<comment type="subcellular location">
    <subcellularLocation>
        <location evidence="1">Cytoplasm</location>
        <location evidence="1">Cytosol</location>
    </subcellularLocation>
    <subcellularLocation>
        <location evidence="2">Lysosome membrane</location>
    </subcellularLocation>
</comment>
<dbReference type="GO" id="GO:0005096">
    <property type="term" value="F:GTPase activator activity"/>
    <property type="evidence" value="ECO:0007669"/>
    <property type="project" value="TreeGrafter"/>
</dbReference>
<dbReference type="InterPro" id="IPR035969">
    <property type="entry name" value="Rab-GAP_TBC_sf"/>
</dbReference>
<dbReference type="Gene3D" id="1.10.10.750">
    <property type="entry name" value="Ypt/Rab-GAP domain of gyp1p, domain 1"/>
    <property type="match status" value="1"/>
</dbReference>
<accession>A0A507FJM3</accession>
<dbReference type="InterPro" id="IPR039842">
    <property type="entry name" value="TBC1D7"/>
</dbReference>
<protein>
    <recommendedName>
        <fullName evidence="3">TBC1 domain family member 7</fullName>
    </recommendedName>
</protein>
<dbReference type="STRING" id="246404.A0A507FJM3"/>
<evidence type="ECO:0000259" key="6">
    <source>
        <dbReference type="PROSITE" id="PS50086"/>
    </source>
</evidence>
<keyword evidence="4" id="KW-0458">Lysosome</keyword>
<dbReference type="PROSITE" id="PS50086">
    <property type="entry name" value="TBC_RABGAP"/>
    <property type="match status" value="1"/>
</dbReference>
<dbReference type="Gene3D" id="1.10.472.80">
    <property type="entry name" value="Ypt/Rab-GAP domain of gyp1p, domain 3"/>
    <property type="match status" value="1"/>
</dbReference>
<evidence type="ECO:0000256" key="3">
    <source>
        <dbReference type="ARBA" id="ARBA00015455"/>
    </source>
</evidence>
<dbReference type="PANTHER" id="PTHR13530">
    <property type="entry name" value="TBC1 DOMAIN FAMILY MEMBER 7"/>
    <property type="match status" value="1"/>
</dbReference>
<organism evidence="7 8">
    <name type="scientific">Chytriomyces confervae</name>
    <dbReference type="NCBI Taxonomy" id="246404"/>
    <lineage>
        <taxon>Eukaryota</taxon>
        <taxon>Fungi</taxon>
        <taxon>Fungi incertae sedis</taxon>
        <taxon>Chytridiomycota</taxon>
        <taxon>Chytridiomycota incertae sedis</taxon>
        <taxon>Chytridiomycetes</taxon>
        <taxon>Chytridiales</taxon>
        <taxon>Chytriomycetaceae</taxon>
        <taxon>Chytriomyces</taxon>
    </lineage>
</organism>
<dbReference type="InterPro" id="IPR000195">
    <property type="entry name" value="Rab-GAP-TBC_dom"/>
</dbReference>
<evidence type="ECO:0000256" key="2">
    <source>
        <dbReference type="ARBA" id="ARBA00004656"/>
    </source>
</evidence>
<comment type="caution">
    <text evidence="7">The sequence shown here is derived from an EMBL/GenBank/DDBJ whole genome shotgun (WGS) entry which is preliminary data.</text>
</comment>
<gene>
    <name evidence="7" type="ORF">CcCBS67573_g02267</name>
</gene>
<evidence type="ECO:0000256" key="4">
    <source>
        <dbReference type="ARBA" id="ARBA00023228"/>
    </source>
</evidence>
<dbReference type="SUPFAM" id="SSF47923">
    <property type="entry name" value="Ypt/Rab-GAP domain of gyp1p"/>
    <property type="match status" value="2"/>
</dbReference>
<dbReference type="Pfam" id="PF00566">
    <property type="entry name" value="RabGAP-TBC"/>
    <property type="match status" value="1"/>
</dbReference>
<evidence type="ECO:0000313" key="7">
    <source>
        <dbReference type="EMBL" id="TPX76473.1"/>
    </source>
</evidence>
<dbReference type="GO" id="GO:0032007">
    <property type="term" value="P:negative regulation of TOR signaling"/>
    <property type="evidence" value="ECO:0007669"/>
    <property type="project" value="TreeGrafter"/>
</dbReference>
<evidence type="ECO:0000256" key="5">
    <source>
        <dbReference type="ARBA" id="ARBA00046045"/>
    </source>
</evidence>
<dbReference type="GO" id="GO:0005829">
    <property type="term" value="C:cytosol"/>
    <property type="evidence" value="ECO:0007669"/>
    <property type="project" value="UniProtKB-SubCell"/>
</dbReference>
<feature type="domain" description="Rab-GAP TBC" evidence="6">
    <location>
        <begin position="47"/>
        <end position="273"/>
    </location>
</feature>
<dbReference type="Proteomes" id="UP000320333">
    <property type="component" value="Unassembled WGS sequence"/>
</dbReference>
<sequence>MNSKDFRKTYYSSLGVKTVEAKSLLDDVLSGTSVDIGVLTHICQSVKIPRIYRPLVWKCLLGVVPLHTELWEFVDTQNKEKFQDLRRAAHVLFPGKGKRQVCRTPTPKSDSLISSTRSRDVGEYLDADEMIRMLMLQERLALGPIRFQKVKFLLVQTSRHSTQRKEQYDRPQYLYAIADCILEICDGHEADAFWIFKMFIAKLDVTQDPSGYALKKSGVLLDLLRTHNQPLADHLNSIGVRKDCLTGWYLSYYANVMPAHCIEGIWDATISGDGELLDYLGLSILVACKRRIESCRSEQDFLRLLPQIQDSVNVDAVAVTAAGLWSEHAIDGSLSLGHGQFLDSLCVQPCDHVSTGLTTVLPECVSAAAVDVGAKVVVGENAGGPKQ</sequence>
<proteinExistence type="predicted"/>
<dbReference type="EMBL" id="QEAP01000046">
    <property type="protein sequence ID" value="TPX76473.1"/>
    <property type="molecule type" value="Genomic_DNA"/>
</dbReference>
<name>A0A507FJM3_9FUNG</name>
<dbReference type="PANTHER" id="PTHR13530:SF3">
    <property type="entry name" value="TBC1 DOMAIN FAMILY MEMBER 7"/>
    <property type="match status" value="1"/>
</dbReference>